<keyword evidence="6" id="KW-1185">Reference proteome</keyword>
<evidence type="ECO:0000313" key="6">
    <source>
        <dbReference type="Proteomes" id="UP000008311"/>
    </source>
</evidence>
<protein>
    <recommendedName>
        <fullName evidence="7">Type II secretion system protein</fullName>
    </recommendedName>
</protein>
<evidence type="ECO:0000256" key="1">
    <source>
        <dbReference type="ARBA" id="ARBA00022481"/>
    </source>
</evidence>
<dbReference type="AlphaFoldDB" id="B9TH70"/>
<feature type="region of interest" description="Disordered" evidence="3">
    <location>
        <begin position="196"/>
        <end position="227"/>
    </location>
</feature>
<keyword evidence="4" id="KW-0472">Membrane</keyword>
<reference evidence="6" key="1">
    <citation type="journal article" date="2010" name="Nat. Biotechnol.">
        <title>Draft genome sequence of the oilseed species Ricinus communis.</title>
        <authorList>
            <person name="Chan A.P."/>
            <person name="Crabtree J."/>
            <person name="Zhao Q."/>
            <person name="Lorenzi H."/>
            <person name="Orvis J."/>
            <person name="Puiu D."/>
            <person name="Melake-Berhan A."/>
            <person name="Jones K.M."/>
            <person name="Redman J."/>
            <person name="Chen G."/>
            <person name="Cahoon E.B."/>
            <person name="Gedil M."/>
            <person name="Stanke M."/>
            <person name="Haas B.J."/>
            <person name="Wortman J.R."/>
            <person name="Fraser-Liggett C.M."/>
            <person name="Ravel J."/>
            <person name="Rabinowicz P.D."/>
        </authorList>
    </citation>
    <scope>NUCLEOTIDE SEQUENCE [LARGE SCALE GENOMIC DNA]</scope>
    <source>
        <strain evidence="6">cv. Hale</strain>
    </source>
</reference>
<keyword evidence="2" id="KW-0175">Coiled coil</keyword>
<dbReference type="Gene3D" id="3.30.700.10">
    <property type="entry name" value="Glycoprotein, Type 4 Pilin"/>
    <property type="match status" value="1"/>
</dbReference>
<dbReference type="Proteomes" id="UP000008311">
    <property type="component" value="Unassembled WGS sequence"/>
</dbReference>
<name>B9TH70_RICCO</name>
<dbReference type="InterPro" id="IPR000983">
    <property type="entry name" value="Bac_GSPG_pilin"/>
</dbReference>
<evidence type="ECO:0000256" key="3">
    <source>
        <dbReference type="SAM" id="MobiDB-lite"/>
    </source>
</evidence>
<dbReference type="NCBIfam" id="TIGR02532">
    <property type="entry name" value="IV_pilin_GFxxxE"/>
    <property type="match status" value="1"/>
</dbReference>
<gene>
    <name evidence="5" type="ORF">RCOM_1952040</name>
</gene>
<evidence type="ECO:0008006" key="7">
    <source>
        <dbReference type="Google" id="ProtNLM"/>
    </source>
</evidence>
<keyword evidence="1" id="KW-0488">Methylation</keyword>
<feature type="transmembrane region" description="Helical" evidence="4">
    <location>
        <begin position="28"/>
        <end position="52"/>
    </location>
</feature>
<dbReference type="Pfam" id="PF07963">
    <property type="entry name" value="N_methyl"/>
    <property type="match status" value="1"/>
</dbReference>
<evidence type="ECO:0000313" key="5">
    <source>
        <dbReference type="EMBL" id="EEF24794.1"/>
    </source>
</evidence>
<dbReference type="SUPFAM" id="SSF54523">
    <property type="entry name" value="Pili subunits"/>
    <property type="match status" value="1"/>
</dbReference>
<sequence>RLRSAAGSARSRQGHYKMMSRFPCRRRGYTIIEMMVVMVVLGLLATAAMPLVELTAKRNKERELKQAIREIRHAIDAYKQASDAGRVAHAAGASGYPPSLAALTAGVPDLGPGGQMIYFLRRVPRDPFASKAIRAEASWGLRCYASTADEPKEGSDVFDVYSKSEEDTRIHADRTAGCDGADRHAAFSFGPALFRQHRKGQGNRTTAGPGHDARCDRQALRRPGRVS</sequence>
<dbReference type="InParanoid" id="B9TH70"/>
<feature type="non-terminal residue" evidence="5">
    <location>
        <position position="1"/>
    </location>
</feature>
<keyword evidence="4" id="KW-0812">Transmembrane</keyword>
<accession>B9TH70</accession>
<organism evidence="5 6">
    <name type="scientific">Ricinus communis</name>
    <name type="common">Castor bean</name>
    <dbReference type="NCBI Taxonomy" id="3988"/>
    <lineage>
        <taxon>Eukaryota</taxon>
        <taxon>Viridiplantae</taxon>
        <taxon>Streptophyta</taxon>
        <taxon>Embryophyta</taxon>
        <taxon>Tracheophyta</taxon>
        <taxon>Spermatophyta</taxon>
        <taxon>Magnoliopsida</taxon>
        <taxon>eudicotyledons</taxon>
        <taxon>Gunneridae</taxon>
        <taxon>Pentapetalae</taxon>
        <taxon>rosids</taxon>
        <taxon>fabids</taxon>
        <taxon>Malpighiales</taxon>
        <taxon>Euphorbiaceae</taxon>
        <taxon>Acalyphoideae</taxon>
        <taxon>Acalypheae</taxon>
        <taxon>Ricinus</taxon>
    </lineage>
</organism>
<dbReference type="InterPro" id="IPR045584">
    <property type="entry name" value="Pilin-like"/>
</dbReference>
<dbReference type="STRING" id="3988.B9TH70"/>
<keyword evidence="4" id="KW-1133">Transmembrane helix</keyword>
<evidence type="ECO:0000256" key="4">
    <source>
        <dbReference type="SAM" id="Phobius"/>
    </source>
</evidence>
<evidence type="ECO:0000256" key="2">
    <source>
        <dbReference type="SAM" id="Coils"/>
    </source>
</evidence>
<proteinExistence type="predicted"/>
<dbReference type="PRINTS" id="PR00813">
    <property type="entry name" value="BCTERIALGSPG"/>
</dbReference>
<feature type="coiled-coil region" evidence="2">
    <location>
        <begin position="57"/>
        <end position="84"/>
    </location>
</feature>
<dbReference type="InterPro" id="IPR012902">
    <property type="entry name" value="N_methyl_site"/>
</dbReference>
<dbReference type="EMBL" id="EQ981263">
    <property type="protein sequence ID" value="EEF24794.1"/>
    <property type="molecule type" value="Genomic_DNA"/>
</dbReference>